<keyword evidence="11" id="KW-0067">ATP-binding</keyword>
<sequence>LVGNDLELALPGFSLCLHHFAMSFEWPWQYNFPPFFTLQPNVDTRQKQLAAWCSLTLSYCRHHKLYTLDIMEAQESPVFNHKNIDRKLSMEAILIVFEELRKKGNLEWLDKNKTRCLVMWRRPEEWGKLIYQWVSKNGMVNTVFTLYELANGDDTESEGTATEIPGASITGSTPPCTQVSDPVTPLDNNWSSLPSPNTQDASSDSDNELVQNKAHKVLSRSPYESKCEQEEREDIETKAVATSPDGRYLKFNIEIGRGSFKTVYKGLDTETTVEVAWCELQTRKLTKVERQRFSEEVEMLKGLQHPNIVRFYDSWKDNSKGLKCILLVTELMTSGTLKTYLKRFKEMKLKLLQRWSRQILKGLHFLHTRTPPIIHRDLKCDNIFITGPTGSVKIGDLGLATLKRASFAKSVIGTPEFMAPEMYEEKYDEAVDVYAFGMCILEMATSEYPYSECQNAAQIYRKVTSGMKPDSFYKVKVPELKEIIEGCIRMDKDERYTIQDLLEHTFFQENNGVHVELAEEDDMVKSGLKLWLRMDYTKKLHGKYKDNNAIEFLFELYKDVPEEVAQEMVVLGFVCEADFKLVAKAIRDRVNAIKRQREKLRRLCPILSQGQTPPNPLTHTLSPVNSYLNLGINASFIPEPEEPEADQHQHFQVHHTSCSSANSDCETDGYLSSSGLQDPLETAVSLNGSTLNGTGTTTLNGHPHHHPIPALRFPSLSDKDDRVVECQLQTHNDKMVTFKFDLDGDNPEDIAAVMVHNEFILPAEKEGFIQRIGDIIKRAEALMKEHKVQVDPPPAAVTVGRFQVTPSMEIPVPAAPDGQGSNPTRPKSVGSSTPGPTRPKSVGSSTPGPTRPKSVGSSTPGPTRPKSVGSSTPGPTSPQSSHLSVSLSLFLRHLVQVQSLQATQKREIEELYERMGKVPPAGIVSPAAMLSSRQRRISKERSYLSTSRRNSLQRLDMLPLQGIIRRNSLGGSNSSSSSLEKPSKGVTFASDVSRMVRVLSCLYLLYTEHGHDSIRGALSVVQCACLQRNYEDLVYEKLSEKFHLILLSCVQIASKLSLHSAVVDNNTAAQFLHSMGHSVSKQTIMDMELMILKALDFRLNTPNPLTYVEILLEVLGHNDSSIPVEHLHHLSRHVLQFTYLQRTAIYDSLLKATTQCLSPSDEQRKTFVSVTEDCMLLGVGVIAVGAYILNVTNWEQVIMEELSHITGISVKSISDFTHVTLMHITKNNSPMVTAT</sequence>
<evidence type="ECO:0000256" key="8">
    <source>
        <dbReference type="ARBA" id="ARBA00022679"/>
    </source>
</evidence>
<dbReference type="Pfam" id="PF00069">
    <property type="entry name" value="Pkinase"/>
    <property type="match status" value="1"/>
</dbReference>
<dbReference type="SMART" id="SM00220">
    <property type="entry name" value="S_TKc"/>
    <property type="match status" value="1"/>
</dbReference>
<evidence type="ECO:0000313" key="18">
    <source>
        <dbReference type="Ensembl" id="ENSSTUP00000028370.1"/>
    </source>
</evidence>
<dbReference type="EC" id="2.7.11.1" evidence="3"/>
<dbReference type="InterPro" id="IPR056865">
    <property type="entry name" value="CCTL2_WNK"/>
</dbReference>
<evidence type="ECO:0000256" key="4">
    <source>
        <dbReference type="ARBA" id="ARBA00017934"/>
    </source>
</evidence>
<proteinExistence type="inferred from homology"/>
<dbReference type="CDD" id="cd14033">
    <property type="entry name" value="STKc_WNK4"/>
    <property type="match status" value="1"/>
</dbReference>
<dbReference type="InterPro" id="IPR036388">
    <property type="entry name" value="WH-like_DNA-bd_sf"/>
</dbReference>
<feature type="compositionally biased region" description="Polar residues" evidence="16">
    <location>
        <begin position="819"/>
        <end position="835"/>
    </location>
</feature>
<dbReference type="Gene3D" id="1.10.10.570">
    <property type="entry name" value="Winged helix' DNA-binding domain. Chain C. Domain 1"/>
    <property type="match status" value="1"/>
</dbReference>
<dbReference type="InterPro" id="IPR008570">
    <property type="entry name" value="ESCRT-II_cplx_Vps25-sub"/>
</dbReference>
<evidence type="ECO:0000313" key="19">
    <source>
        <dbReference type="Proteomes" id="UP000472277"/>
    </source>
</evidence>
<evidence type="ECO:0000256" key="11">
    <source>
        <dbReference type="ARBA" id="ARBA00022840"/>
    </source>
</evidence>
<dbReference type="PROSITE" id="PS00108">
    <property type="entry name" value="PROTEIN_KINASE_ST"/>
    <property type="match status" value="1"/>
</dbReference>
<dbReference type="GeneTree" id="ENSGT00940000159871"/>
<dbReference type="InterPro" id="IPR024678">
    <property type="entry name" value="Kinase_OSR1/WNK_CCT"/>
</dbReference>
<dbReference type="InterPro" id="IPR011009">
    <property type="entry name" value="Kinase-like_dom_sf"/>
</dbReference>
<keyword evidence="19" id="KW-1185">Reference proteome</keyword>
<dbReference type="Proteomes" id="UP000472277">
    <property type="component" value="Chromosome 10"/>
</dbReference>
<feature type="domain" description="Protein kinase" evidence="17">
    <location>
        <begin position="249"/>
        <end position="507"/>
    </location>
</feature>
<feature type="region of interest" description="Disordered" evidence="16">
    <location>
        <begin position="809"/>
        <end position="882"/>
    </location>
</feature>
<feature type="compositionally biased region" description="Low complexity" evidence="16">
    <location>
        <begin position="865"/>
        <end position="882"/>
    </location>
</feature>
<dbReference type="FunFam" id="3.30.200.20:FF:000010">
    <property type="entry name" value="Serine/threonine-protein kinase WNK1 isoform 2"/>
    <property type="match status" value="1"/>
</dbReference>
<feature type="compositionally biased region" description="Polar residues" evidence="16">
    <location>
        <begin position="169"/>
        <end position="210"/>
    </location>
</feature>
<keyword evidence="5" id="KW-0813">Transport</keyword>
<dbReference type="GO" id="GO:0000814">
    <property type="term" value="C:ESCRT II complex"/>
    <property type="evidence" value="ECO:0007669"/>
    <property type="project" value="InterPro"/>
</dbReference>
<protein>
    <recommendedName>
        <fullName evidence="4">Vacuolar protein-sorting-associated protein 25</fullName>
        <ecNumber evidence="3">2.7.11.1</ecNumber>
    </recommendedName>
    <alternativeName>
        <fullName evidence="13">ESCRT-II complex subunit VPS25</fullName>
    </alternativeName>
</protein>
<dbReference type="PANTHER" id="PTHR13902">
    <property type="entry name" value="SERINE/THREONINE-PROTEIN KINASE WNK WITH NO LYSINE -RELATED"/>
    <property type="match status" value="1"/>
</dbReference>
<keyword evidence="6" id="KW-0723">Serine/threonine-protein kinase</keyword>
<dbReference type="SUPFAM" id="SSF56112">
    <property type="entry name" value="Protein kinase-like (PK-like)"/>
    <property type="match status" value="1"/>
</dbReference>
<accession>A0A673Y1G7</accession>
<dbReference type="FunFam" id="1.10.510.10:FF:000006">
    <property type="entry name" value="Serine/threonine-protein kinase WNK1 isoform 2"/>
    <property type="match status" value="1"/>
</dbReference>
<dbReference type="InterPro" id="IPR000719">
    <property type="entry name" value="Prot_kinase_dom"/>
</dbReference>
<evidence type="ECO:0000256" key="16">
    <source>
        <dbReference type="SAM" id="MobiDB-lite"/>
    </source>
</evidence>
<comment type="cofactor">
    <cofactor evidence="1">
        <name>Mg(2+)</name>
        <dbReference type="ChEBI" id="CHEBI:18420"/>
    </cofactor>
</comment>
<evidence type="ECO:0000256" key="12">
    <source>
        <dbReference type="ARBA" id="ARBA00022927"/>
    </source>
</evidence>
<evidence type="ECO:0000256" key="3">
    <source>
        <dbReference type="ARBA" id="ARBA00012513"/>
    </source>
</evidence>
<evidence type="ECO:0000256" key="15">
    <source>
        <dbReference type="ARBA" id="ARBA00048679"/>
    </source>
</evidence>
<dbReference type="Gene3D" id="1.10.510.10">
    <property type="entry name" value="Transferase(Phosphotransferase) domain 1"/>
    <property type="match status" value="1"/>
</dbReference>
<dbReference type="Pfam" id="PF00134">
    <property type="entry name" value="Cyclin_N"/>
    <property type="match status" value="1"/>
</dbReference>
<evidence type="ECO:0000256" key="14">
    <source>
        <dbReference type="ARBA" id="ARBA00047899"/>
    </source>
</evidence>
<dbReference type="InterPro" id="IPR050588">
    <property type="entry name" value="WNK_Ser-Thr_kinase"/>
</dbReference>
<evidence type="ECO:0000256" key="9">
    <source>
        <dbReference type="ARBA" id="ARBA00022741"/>
    </source>
</evidence>
<dbReference type="PROSITE" id="PS50011">
    <property type="entry name" value="PROTEIN_KINASE_DOM"/>
    <property type="match status" value="1"/>
</dbReference>
<reference evidence="18" key="1">
    <citation type="submission" date="2025-08" db="UniProtKB">
        <authorList>
            <consortium name="Ensembl"/>
        </authorList>
    </citation>
    <scope>IDENTIFICATION</scope>
</reference>
<dbReference type="Pfam" id="PF12202">
    <property type="entry name" value="OSR1_C"/>
    <property type="match status" value="1"/>
</dbReference>
<dbReference type="InterPro" id="IPR008271">
    <property type="entry name" value="Ser/Thr_kinase_AS"/>
</dbReference>
<keyword evidence="8" id="KW-0808">Transferase</keyword>
<reference evidence="18" key="2">
    <citation type="submission" date="2025-09" db="UniProtKB">
        <authorList>
            <consortium name="Ensembl"/>
        </authorList>
    </citation>
    <scope>IDENTIFICATION</scope>
</reference>
<dbReference type="Pfam" id="PF05871">
    <property type="entry name" value="ESCRT-II"/>
    <property type="match status" value="1"/>
</dbReference>
<evidence type="ECO:0000256" key="1">
    <source>
        <dbReference type="ARBA" id="ARBA00001946"/>
    </source>
</evidence>
<feature type="region of interest" description="Disordered" evidence="16">
    <location>
        <begin position="154"/>
        <end position="236"/>
    </location>
</feature>
<evidence type="ECO:0000259" key="17">
    <source>
        <dbReference type="PROSITE" id="PS50011"/>
    </source>
</evidence>
<dbReference type="AlphaFoldDB" id="A0A673Y1G7"/>
<dbReference type="Ensembl" id="ENSSTUT00000029690.1">
    <property type="protein sequence ID" value="ENSSTUP00000028370.1"/>
    <property type="gene ID" value="ENSSTUG00000012278.1"/>
</dbReference>
<organism evidence="18 19">
    <name type="scientific">Salmo trutta</name>
    <name type="common">Brown trout</name>
    <dbReference type="NCBI Taxonomy" id="8032"/>
    <lineage>
        <taxon>Eukaryota</taxon>
        <taxon>Metazoa</taxon>
        <taxon>Chordata</taxon>
        <taxon>Craniata</taxon>
        <taxon>Vertebrata</taxon>
        <taxon>Euteleostomi</taxon>
        <taxon>Actinopterygii</taxon>
        <taxon>Neopterygii</taxon>
        <taxon>Teleostei</taxon>
        <taxon>Protacanthopterygii</taxon>
        <taxon>Salmoniformes</taxon>
        <taxon>Salmonidae</taxon>
        <taxon>Salmoninae</taxon>
        <taxon>Salmo</taxon>
    </lineage>
</organism>
<comment type="similarity">
    <text evidence="2">Belongs to the VPS25 family.</text>
</comment>
<keyword evidence="12" id="KW-0653">Protein transport</keyword>
<dbReference type="GO" id="GO:0071985">
    <property type="term" value="P:multivesicular body sorting pathway"/>
    <property type="evidence" value="ECO:0007669"/>
    <property type="project" value="InterPro"/>
</dbReference>
<dbReference type="InterPro" id="IPR036915">
    <property type="entry name" value="Cyclin-like_sf"/>
</dbReference>
<gene>
    <name evidence="18" type="primary">vps25</name>
</gene>
<dbReference type="GO" id="GO:0005524">
    <property type="term" value="F:ATP binding"/>
    <property type="evidence" value="ECO:0007669"/>
    <property type="project" value="UniProtKB-KW"/>
</dbReference>
<keyword evidence="10" id="KW-0418">Kinase</keyword>
<dbReference type="Gene3D" id="3.10.20.90">
    <property type="entry name" value="Phosphatidylinositol 3-kinase Catalytic Subunit, Chain A, domain 1"/>
    <property type="match status" value="2"/>
</dbReference>
<dbReference type="Gene3D" id="1.10.472.10">
    <property type="entry name" value="Cyclin-like"/>
    <property type="match status" value="2"/>
</dbReference>
<dbReference type="InterPro" id="IPR036390">
    <property type="entry name" value="WH_DNA-bd_sf"/>
</dbReference>
<dbReference type="GO" id="GO:0015031">
    <property type="term" value="P:protein transport"/>
    <property type="evidence" value="ECO:0007669"/>
    <property type="project" value="UniProtKB-KW"/>
</dbReference>
<evidence type="ECO:0000256" key="2">
    <source>
        <dbReference type="ARBA" id="ARBA00009674"/>
    </source>
</evidence>
<name>A0A673Y1G7_SALTR</name>
<evidence type="ECO:0000256" key="13">
    <source>
        <dbReference type="ARBA" id="ARBA00030094"/>
    </source>
</evidence>
<dbReference type="Gene3D" id="1.10.10.10">
    <property type="entry name" value="Winged helix-like DNA-binding domain superfamily/Winged helix DNA-binding domain"/>
    <property type="match status" value="1"/>
</dbReference>
<comment type="catalytic activity">
    <reaction evidence="14">
        <text>L-threonyl-[protein] + ATP = O-phospho-L-threonyl-[protein] + ADP + H(+)</text>
        <dbReference type="Rhea" id="RHEA:46608"/>
        <dbReference type="Rhea" id="RHEA-COMP:11060"/>
        <dbReference type="Rhea" id="RHEA-COMP:11605"/>
        <dbReference type="ChEBI" id="CHEBI:15378"/>
        <dbReference type="ChEBI" id="CHEBI:30013"/>
        <dbReference type="ChEBI" id="CHEBI:30616"/>
        <dbReference type="ChEBI" id="CHEBI:61977"/>
        <dbReference type="ChEBI" id="CHEBI:456216"/>
        <dbReference type="EC" id="2.7.11.1"/>
    </reaction>
</comment>
<dbReference type="InterPro" id="IPR006671">
    <property type="entry name" value="Cyclin_N"/>
</dbReference>
<dbReference type="FunFam" id="3.10.20.90:FF:000007">
    <property type="entry name" value="Serine/threonine-protein kinase WNK1 isoform 1"/>
    <property type="match status" value="1"/>
</dbReference>
<dbReference type="SUPFAM" id="SSF47954">
    <property type="entry name" value="Cyclin-like"/>
    <property type="match status" value="1"/>
</dbReference>
<dbReference type="FunFam" id="1.10.10.570:FF:000001">
    <property type="entry name" value="vacuolar protein-sorting-associated protein 25"/>
    <property type="match status" value="1"/>
</dbReference>
<dbReference type="InterPro" id="IPR014041">
    <property type="entry name" value="ESCRT-II_cplx_Vps25-sub_N"/>
</dbReference>
<comment type="catalytic activity">
    <reaction evidence="15">
        <text>L-seryl-[protein] + ATP = O-phospho-L-seryl-[protein] + ADP + H(+)</text>
        <dbReference type="Rhea" id="RHEA:17989"/>
        <dbReference type="Rhea" id="RHEA-COMP:9863"/>
        <dbReference type="Rhea" id="RHEA-COMP:11604"/>
        <dbReference type="ChEBI" id="CHEBI:15378"/>
        <dbReference type="ChEBI" id="CHEBI:29999"/>
        <dbReference type="ChEBI" id="CHEBI:30616"/>
        <dbReference type="ChEBI" id="CHEBI:83421"/>
        <dbReference type="ChEBI" id="CHEBI:456216"/>
        <dbReference type="EC" id="2.7.11.1"/>
    </reaction>
</comment>
<evidence type="ECO:0000256" key="7">
    <source>
        <dbReference type="ARBA" id="ARBA00022553"/>
    </source>
</evidence>
<evidence type="ECO:0000256" key="6">
    <source>
        <dbReference type="ARBA" id="ARBA00022527"/>
    </source>
</evidence>
<keyword evidence="7" id="KW-0597">Phosphoprotein</keyword>
<dbReference type="Pfam" id="PF24889">
    <property type="entry name" value="CCTL2_WNK"/>
    <property type="match status" value="1"/>
</dbReference>
<dbReference type="GO" id="GO:0004674">
    <property type="term" value="F:protein serine/threonine kinase activity"/>
    <property type="evidence" value="ECO:0007669"/>
    <property type="project" value="UniProtKB-KW"/>
</dbReference>
<evidence type="ECO:0000256" key="5">
    <source>
        <dbReference type="ARBA" id="ARBA00022448"/>
    </source>
</evidence>
<evidence type="ECO:0000256" key="10">
    <source>
        <dbReference type="ARBA" id="ARBA00022777"/>
    </source>
</evidence>
<dbReference type="Gene3D" id="3.30.200.20">
    <property type="entry name" value="Phosphorylase Kinase, domain 1"/>
    <property type="match status" value="1"/>
</dbReference>
<dbReference type="SUPFAM" id="SSF46785">
    <property type="entry name" value="Winged helix' DNA-binding domain"/>
    <property type="match status" value="2"/>
</dbReference>
<keyword evidence="9" id="KW-0547">Nucleotide-binding</keyword>